<dbReference type="PROSITE" id="PS01273">
    <property type="entry name" value="COA_TRANSF_1"/>
    <property type="match status" value="1"/>
</dbReference>
<organism evidence="3 4">
    <name type="scientific">Anaerobium acetethylicum</name>
    <dbReference type="NCBI Taxonomy" id="1619234"/>
    <lineage>
        <taxon>Bacteria</taxon>
        <taxon>Bacillati</taxon>
        <taxon>Bacillota</taxon>
        <taxon>Clostridia</taxon>
        <taxon>Lachnospirales</taxon>
        <taxon>Lachnospiraceae</taxon>
        <taxon>Anaerobium</taxon>
    </lineage>
</organism>
<dbReference type="STRING" id="1619234.SAMN05421730_102130"/>
<comment type="similarity">
    <text evidence="1">Belongs to the 3-oxoacid CoA-transferase subunit A family.</text>
</comment>
<dbReference type="Gene3D" id="3.40.1080.10">
    <property type="entry name" value="Glutaconate Coenzyme A-transferase"/>
    <property type="match status" value="1"/>
</dbReference>
<evidence type="ECO:0000313" key="3">
    <source>
        <dbReference type="EMBL" id="SCP98482.1"/>
    </source>
</evidence>
<dbReference type="OrthoDB" id="9777193at2"/>
<protein>
    <submittedName>
        <fullName evidence="3">Acetate CoA/acetoacetate CoA-transferase alpha subunit</fullName>
    </submittedName>
</protein>
<gene>
    <name evidence="3" type="ORF">SAMN05421730_102130</name>
</gene>
<sequence length="218" mass="22733">MKNKIVTVEEAMSHIHDGDTVMIGGFMACGTPEILVDGIVKKEIRELHVIANDSGIPGRGIGKLISAKAIKSITASHIGLNPETGAQMVNGELEVELVPQGSLAEKIRAGGAGLGGVLTPTGVGTDVENGKQKITLAGVEYLIEMPLKADVALIRGSIVDKAGNVYYNATTKNFNPCMATAAKTVIVAAEKIVEVGELDPNQVMTPAIFVDYIVGGEV</sequence>
<dbReference type="InterPro" id="IPR012792">
    <property type="entry name" value="3-oxoacid_CoA-transf_A"/>
</dbReference>
<evidence type="ECO:0000256" key="1">
    <source>
        <dbReference type="ARBA" id="ARBA00005612"/>
    </source>
</evidence>
<keyword evidence="2 3" id="KW-0808">Transferase</keyword>
<dbReference type="InterPro" id="IPR004165">
    <property type="entry name" value="CoA_trans_fam_I"/>
</dbReference>
<dbReference type="InterPro" id="IPR037171">
    <property type="entry name" value="NagB/RpiA_transferase-like"/>
</dbReference>
<dbReference type="NCBIfam" id="TIGR02429">
    <property type="entry name" value="pcaI_scoA_fam"/>
    <property type="match status" value="1"/>
</dbReference>
<proteinExistence type="inferred from homology"/>
<dbReference type="SUPFAM" id="SSF100950">
    <property type="entry name" value="NagB/RpiA/CoA transferase-like"/>
    <property type="match status" value="1"/>
</dbReference>
<dbReference type="GO" id="GO:0008410">
    <property type="term" value="F:CoA-transferase activity"/>
    <property type="evidence" value="ECO:0007669"/>
    <property type="project" value="InterPro"/>
</dbReference>
<dbReference type="PANTHER" id="PTHR13707">
    <property type="entry name" value="KETOACID-COENZYME A TRANSFERASE"/>
    <property type="match status" value="1"/>
</dbReference>
<evidence type="ECO:0000313" key="4">
    <source>
        <dbReference type="Proteomes" id="UP000199315"/>
    </source>
</evidence>
<name>A0A1D3TW93_9FIRM</name>
<dbReference type="InterPro" id="IPR004163">
    <property type="entry name" value="CoA_transf_BS"/>
</dbReference>
<reference evidence="3 4" key="1">
    <citation type="submission" date="2016-09" db="EMBL/GenBank/DDBJ databases">
        <authorList>
            <person name="Capua I."/>
            <person name="De Benedictis P."/>
            <person name="Joannis T."/>
            <person name="Lombin L.H."/>
            <person name="Cattoli G."/>
        </authorList>
    </citation>
    <scope>NUCLEOTIDE SEQUENCE [LARGE SCALE GENOMIC DNA]</scope>
    <source>
        <strain evidence="3 4">GluBS11</strain>
    </source>
</reference>
<dbReference type="Proteomes" id="UP000199315">
    <property type="component" value="Unassembled WGS sequence"/>
</dbReference>
<keyword evidence="4" id="KW-1185">Reference proteome</keyword>
<dbReference type="PANTHER" id="PTHR13707:SF60">
    <property type="entry name" value="ACETATE COA-TRANSFERASE SUBUNIT ALPHA"/>
    <property type="match status" value="1"/>
</dbReference>
<dbReference type="AlphaFoldDB" id="A0A1D3TW93"/>
<accession>A0A1D3TW93</accession>
<dbReference type="SMART" id="SM00882">
    <property type="entry name" value="CoA_trans"/>
    <property type="match status" value="1"/>
</dbReference>
<dbReference type="Pfam" id="PF01144">
    <property type="entry name" value="CoA_trans"/>
    <property type="match status" value="1"/>
</dbReference>
<evidence type="ECO:0000256" key="2">
    <source>
        <dbReference type="ARBA" id="ARBA00022679"/>
    </source>
</evidence>
<dbReference type="EMBL" id="FMKA01000021">
    <property type="protein sequence ID" value="SCP98482.1"/>
    <property type="molecule type" value="Genomic_DNA"/>
</dbReference>
<dbReference type="RefSeq" id="WP_091235494.1">
    <property type="nucleotide sequence ID" value="NZ_FMKA01000021.1"/>
</dbReference>